<keyword evidence="1" id="KW-0732">Signal</keyword>
<keyword evidence="3" id="KW-1185">Reference proteome</keyword>
<evidence type="ECO:0000313" key="2">
    <source>
        <dbReference type="EMBL" id="MBC1184128.1"/>
    </source>
</evidence>
<feature type="signal peptide" evidence="1">
    <location>
        <begin position="1"/>
        <end position="18"/>
    </location>
</feature>
<organism evidence="2 3">
    <name type="scientific">Kluyvera sichuanensis</name>
    <dbReference type="NCBI Taxonomy" id="2725494"/>
    <lineage>
        <taxon>Bacteria</taxon>
        <taxon>Pseudomonadati</taxon>
        <taxon>Pseudomonadota</taxon>
        <taxon>Gammaproteobacteria</taxon>
        <taxon>Enterobacterales</taxon>
        <taxon>Enterobacteriaceae</taxon>
        <taxon>Kluyvera</taxon>
    </lineage>
</organism>
<protein>
    <submittedName>
        <fullName evidence="2">Uncharacterized protein</fullName>
    </submittedName>
</protein>
<accession>A0ABR6RLX3</accession>
<dbReference type="RefSeq" id="WP_185665976.1">
    <property type="nucleotide sequence ID" value="NZ_JABBJF010000001.1"/>
</dbReference>
<dbReference type="EMBL" id="JABBJF010000001">
    <property type="protein sequence ID" value="MBC1184128.1"/>
    <property type="molecule type" value="Genomic_DNA"/>
</dbReference>
<sequence>MKYLFWLSTLFVPSLAQAIDTPAAAYLCTSMSNSKAWMMVVNFEGVITAENGGISLEAKEAKPGDTLYHVTEFKTLQGKQAQPADNIVFDGKTFEASDGNHSLFYGNCEVYKQ</sequence>
<evidence type="ECO:0000313" key="3">
    <source>
        <dbReference type="Proteomes" id="UP000607331"/>
    </source>
</evidence>
<proteinExistence type="predicted"/>
<name>A0ABR6RLX3_9ENTR</name>
<reference evidence="2 3" key="1">
    <citation type="submission" date="2020-04" db="EMBL/GenBank/DDBJ databases">
        <title>The draft genome of Kluyvera sichuanensis strain SCKS090646.</title>
        <authorList>
            <person name="Wei L."/>
            <person name="Liu L."/>
            <person name="Feng Y."/>
            <person name="Zong Z."/>
        </authorList>
    </citation>
    <scope>NUCLEOTIDE SEQUENCE [LARGE SCALE GENOMIC DNA]</scope>
    <source>
        <strain evidence="2 3">090646</strain>
    </source>
</reference>
<feature type="chain" id="PRO_5047444897" evidence="1">
    <location>
        <begin position="19"/>
        <end position="113"/>
    </location>
</feature>
<dbReference type="Proteomes" id="UP000607331">
    <property type="component" value="Unassembled WGS sequence"/>
</dbReference>
<gene>
    <name evidence="2" type="ORF">HII27_00195</name>
</gene>
<evidence type="ECO:0000256" key="1">
    <source>
        <dbReference type="SAM" id="SignalP"/>
    </source>
</evidence>
<comment type="caution">
    <text evidence="2">The sequence shown here is derived from an EMBL/GenBank/DDBJ whole genome shotgun (WGS) entry which is preliminary data.</text>
</comment>